<dbReference type="InterPro" id="IPR001525">
    <property type="entry name" value="C5_MeTfrase"/>
</dbReference>
<evidence type="ECO:0000256" key="4">
    <source>
        <dbReference type="ARBA" id="ARBA00022691"/>
    </source>
</evidence>
<dbReference type="InterPro" id="IPR029063">
    <property type="entry name" value="SAM-dependent_MTases_sf"/>
</dbReference>
<name>X1HES5_9ZZZZ</name>
<dbReference type="Pfam" id="PF00145">
    <property type="entry name" value="DNA_methylase"/>
    <property type="match status" value="1"/>
</dbReference>
<proteinExistence type="predicted"/>
<dbReference type="PANTHER" id="PTHR10629">
    <property type="entry name" value="CYTOSINE-SPECIFIC METHYLTRANSFERASE"/>
    <property type="match status" value="1"/>
</dbReference>
<gene>
    <name evidence="5" type="ORF">S03H2_34417</name>
</gene>
<dbReference type="PANTHER" id="PTHR10629:SF52">
    <property type="entry name" value="DNA (CYTOSINE-5)-METHYLTRANSFERASE 1"/>
    <property type="match status" value="1"/>
</dbReference>
<evidence type="ECO:0000256" key="1">
    <source>
        <dbReference type="ARBA" id="ARBA00011975"/>
    </source>
</evidence>
<dbReference type="AlphaFoldDB" id="X1HES5"/>
<dbReference type="InterPro" id="IPR050390">
    <property type="entry name" value="C5-Methyltransferase"/>
</dbReference>
<dbReference type="PROSITE" id="PS51679">
    <property type="entry name" value="SAM_MT_C5"/>
    <property type="match status" value="1"/>
</dbReference>
<keyword evidence="2" id="KW-0489">Methyltransferase</keyword>
<dbReference type="GO" id="GO:0003677">
    <property type="term" value="F:DNA binding"/>
    <property type="evidence" value="ECO:0007669"/>
    <property type="project" value="TreeGrafter"/>
</dbReference>
<dbReference type="PRINTS" id="PR00105">
    <property type="entry name" value="C5METTRFRASE"/>
</dbReference>
<dbReference type="GO" id="GO:0044027">
    <property type="term" value="P:negative regulation of gene expression via chromosomal CpG island methylation"/>
    <property type="evidence" value="ECO:0007669"/>
    <property type="project" value="TreeGrafter"/>
</dbReference>
<reference evidence="5" key="1">
    <citation type="journal article" date="2014" name="Front. Microbiol.">
        <title>High frequency of phylogenetically diverse reductive dehalogenase-homologous genes in deep subseafloor sedimentary metagenomes.</title>
        <authorList>
            <person name="Kawai M."/>
            <person name="Futagami T."/>
            <person name="Toyoda A."/>
            <person name="Takaki Y."/>
            <person name="Nishi S."/>
            <person name="Hori S."/>
            <person name="Arai W."/>
            <person name="Tsubouchi T."/>
            <person name="Morono Y."/>
            <person name="Uchiyama I."/>
            <person name="Ito T."/>
            <person name="Fujiyama A."/>
            <person name="Inagaki F."/>
            <person name="Takami H."/>
        </authorList>
    </citation>
    <scope>NUCLEOTIDE SEQUENCE</scope>
    <source>
        <strain evidence="5">Expedition CK06-06</strain>
    </source>
</reference>
<dbReference type="GO" id="GO:0032259">
    <property type="term" value="P:methylation"/>
    <property type="evidence" value="ECO:0007669"/>
    <property type="project" value="UniProtKB-KW"/>
</dbReference>
<accession>X1HES5</accession>
<dbReference type="InterPro" id="IPR031303">
    <property type="entry name" value="C5_meth_CS"/>
</dbReference>
<dbReference type="SUPFAM" id="SSF53335">
    <property type="entry name" value="S-adenosyl-L-methionine-dependent methyltransferases"/>
    <property type="match status" value="1"/>
</dbReference>
<dbReference type="EC" id="2.1.1.37" evidence="1"/>
<dbReference type="EMBL" id="BARU01020999">
    <property type="protein sequence ID" value="GAH55545.1"/>
    <property type="molecule type" value="Genomic_DNA"/>
</dbReference>
<feature type="non-terminal residue" evidence="5">
    <location>
        <position position="1"/>
    </location>
</feature>
<protein>
    <recommendedName>
        <fullName evidence="1">DNA (cytosine-5-)-methyltransferase</fullName>
        <ecNumber evidence="1">2.1.1.37</ecNumber>
    </recommendedName>
</protein>
<dbReference type="NCBIfam" id="TIGR00675">
    <property type="entry name" value="dcm"/>
    <property type="match status" value="1"/>
</dbReference>
<dbReference type="Gene3D" id="3.90.120.10">
    <property type="entry name" value="DNA Methylase, subunit A, domain 2"/>
    <property type="match status" value="1"/>
</dbReference>
<sequence>RGRVFYNYVNIIKEKRPLAFVAENVKGILSKSHKNEFLKIIGMFFEEGYLVKYKLLNAKNFGVPQDRERVFIVGIRSDLNVGYKFPKETHSDGEYVTLKDAIWDLKGNPGEYLKGSFSPIYMSRNRKRRWDEVSFTIQAGGRHAPLYPDSPDMLKVGIDKRVFDPKSKNNIRRLSVRECARIQTFPDNFEFIEKSINEKYKMIGNAVPVLLAKAVAKQLMESLNGRISRDTLF</sequence>
<evidence type="ECO:0000256" key="2">
    <source>
        <dbReference type="ARBA" id="ARBA00022603"/>
    </source>
</evidence>
<evidence type="ECO:0000313" key="5">
    <source>
        <dbReference type="EMBL" id="GAH55545.1"/>
    </source>
</evidence>
<dbReference type="GO" id="GO:0005634">
    <property type="term" value="C:nucleus"/>
    <property type="evidence" value="ECO:0007669"/>
    <property type="project" value="TreeGrafter"/>
</dbReference>
<keyword evidence="4" id="KW-0949">S-adenosyl-L-methionine</keyword>
<organism evidence="5">
    <name type="scientific">marine sediment metagenome</name>
    <dbReference type="NCBI Taxonomy" id="412755"/>
    <lineage>
        <taxon>unclassified sequences</taxon>
        <taxon>metagenomes</taxon>
        <taxon>ecological metagenomes</taxon>
    </lineage>
</organism>
<keyword evidence="3" id="KW-0808">Transferase</keyword>
<evidence type="ECO:0000256" key="3">
    <source>
        <dbReference type="ARBA" id="ARBA00022679"/>
    </source>
</evidence>
<dbReference type="PROSITE" id="PS00095">
    <property type="entry name" value="C5_MTASE_2"/>
    <property type="match status" value="1"/>
</dbReference>
<dbReference type="Gene3D" id="3.40.50.150">
    <property type="entry name" value="Vaccinia Virus protein VP39"/>
    <property type="match status" value="1"/>
</dbReference>
<comment type="caution">
    <text evidence="5">The sequence shown here is derived from an EMBL/GenBank/DDBJ whole genome shotgun (WGS) entry which is preliminary data.</text>
</comment>
<dbReference type="GO" id="GO:0003886">
    <property type="term" value="F:DNA (cytosine-5-)-methyltransferase activity"/>
    <property type="evidence" value="ECO:0007669"/>
    <property type="project" value="UniProtKB-EC"/>
</dbReference>